<protein>
    <submittedName>
        <fullName evidence="4">Acyl-CoA synthetase (AMP-forming)/AMP-acid ligase II</fullName>
    </submittedName>
</protein>
<sequence length="499" mass="52583">MKTMPFIDELKHWAATHGDRNAVVVGESRLTYGQLLGGAQTQPNASGTDSLAIIEVPSSTELAVAFCAAVLEGRTAMVLDAQWPQGLRAQLRQAAADWSARQMTLDRGAAAAPPFLLGLSSGTSGVPKAFVRNAASWHESFVQSVEYFHLGPESVTLAPGPMAASMNLYALSESLFAGGGFVALPHFSPDAALQAMTEHNVDRLVLVPTVLGLIASRGLATGQTGQELRSIVCAGSDLPDATLALARSWAPNADIQQYYGAAELGFVAATSMQKPDLNQDAQGVGTAFPGVQISIRDDAGEELEPGQSGDVWVKGPYACDGYAWGDDGMAFTSQTFAGSGLPAGHNAALWSTVRDQGFLDAEGRLNLSGRASDMVIVSGTNVYPHHVERVLSAALKSEPPVRGATIGTDGEVPVPCTAVVAGLPDERRGQVLIAGIYAPLTEHFPLAEVRRAASSLPAAQRPQQFYQLSDLPLTGSGKISRIVLTQWIKEGDSRATRIR</sequence>
<name>A0A1H5J499_9MICC</name>
<dbReference type="Gene3D" id="3.40.50.12780">
    <property type="entry name" value="N-terminal domain of ligase-like"/>
    <property type="match status" value="1"/>
</dbReference>
<organism evidence="4 5">
    <name type="scientific">Arthrobacter alpinus</name>
    <dbReference type="NCBI Taxonomy" id="656366"/>
    <lineage>
        <taxon>Bacteria</taxon>
        <taxon>Bacillati</taxon>
        <taxon>Actinomycetota</taxon>
        <taxon>Actinomycetes</taxon>
        <taxon>Micrococcales</taxon>
        <taxon>Micrococcaceae</taxon>
        <taxon>Arthrobacter</taxon>
    </lineage>
</organism>
<dbReference type="SUPFAM" id="SSF56801">
    <property type="entry name" value="Acetyl-CoA synthetase-like"/>
    <property type="match status" value="1"/>
</dbReference>
<dbReference type="AlphaFoldDB" id="A0A1H5J499"/>
<proteinExistence type="inferred from homology"/>
<gene>
    <name evidence="4" type="ORF">SAMN04489740_1501</name>
</gene>
<dbReference type="Proteomes" id="UP000182725">
    <property type="component" value="Unassembled WGS sequence"/>
</dbReference>
<evidence type="ECO:0000256" key="2">
    <source>
        <dbReference type="ARBA" id="ARBA00022598"/>
    </source>
</evidence>
<dbReference type="InterPro" id="IPR020845">
    <property type="entry name" value="AMP-binding_CS"/>
</dbReference>
<evidence type="ECO:0000259" key="3">
    <source>
        <dbReference type="Pfam" id="PF00501"/>
    </source>
</evidence>
<dbReference type="InterPro" id="IPR042099">
    <property type="entry name" value="ANL_N_sf"/>
</dbReference>
<feature type="domain" description="AMP-dependent synthetase/ligase" evidence="3">
    <location>
        <begin position="116"/>
        <end position="322"/>
    </location>
</feature>
<dbReference type="Pfam" id="PF00501">
    <property type="entry name" value="AMP-binding"/>
    <property type="match status" value="1"/>
</dbReference>
<accession>A0A1H5J499</accession>
<dbReference type="PANTHER" id="PTHR43201">
    <property type="entry name" value="ACYL-COA SYNTHETASE"/>
    <property type="match status" value="1"/>
</dbReference>
<dbReference type="EMBL" id="FNTV01000001">
    <property type="protein sequence ID" value="SEE47284.1"/>
    <property type="molecule type" value="Genomic_DNA"/>
</dbReference>
<dbReference type="GO" id="GO:0006631">
    <property type="term" value="P:fatty acid metabolic process"/>
    <property type="evidence" value="ECO:0007669"/>
    <property type="project" value="TreeGrafter"/>
</dbReference>
<dbReference type="InterPro" id="IPR045851">
    <property type="entry name" value="AMP-bd_C_sf"/>
</dbReference>
<dbReference type="PANTHER" id="PTHR43201:SF5">
    <property type="entry name" value="MEDIUM-CHAIN ACYL-COA LIGASE ACSF2, MITOCHONDRIAL"/>
    <property type="match status" value="1"/>
</dbReference>
<evidence type="ECO:0000313" key="5">
    <source>
        <dbReference type="Proteomes" id="UP000182725"/>
    </source>
</evidence>
<evidence type="ECO:0000256" key="1">
    <source>
        <dbReference type="ARBA" id="ARBA00006432"/>
    </source>
</evidence>
<dbReference type="GO" id="GO:0031956">
    <property type="term" value="F:medium-chain fatty acid-CoA ligase activity"/>
    <property type="evidence" value="ECO:0007669"/>
    <property type="project" value="TreeGrafter"/>
</dbReference>
<comment type="similarity">
    <text evidence="1">Belongs to the ATP-dependent AMP-binding enzyme family.</text>
</comment>
<evidence type="ECO:0000313" key="4">
    <source>
        <dbReference type="EMBL" id="SEE47284.1"/>
    </source>
</evidence>
<dbReference type="InterPro" id="IPR000873">
    <property type="entry name" value="AMP-dep_synth/lig_dom"/>
</dbReference>
<keyword evidence="2 4" id="KW-0436">Ligase</keyword>
<dbReference type="Gene3D" id="3.30.300.30">
    <property type="match status" value="1"/>
</dbReference>
<dbReference type="RefSeq" id="WP_083360646.1">
    <property type="nucleotide sequence ID" value="NZ_FNTV01000001.1"/>
</dbReference>
<dbReference type="PROSITE" id="PS00455">
    <property type="entry name" value="AMP_BINDING"/>
    <property type="match status" value="1"/>
</dbReference>
<reference evidence="4 5" key="1">
    <citation type="submission" date="2016-10" db="EMBL/GenBank/DDBJ databases">
        <authorList>
            <person name="de Groot N.N."/>
        </authorList>
    </citation>
    <scope>NUCLEOTIDE SEQUENCE [LARGE SCALE GENOMIC DNA]</scope>
    <source>
        <strain evidence="4 5">DSM 22274</strain>
    </source>
</reference>